<dbReference type="Gene3D" id="6.10.140.2220">
    <property type="match status" value="1"/>
</dbReference>
<keyword evidence="3" id="KW-0862">Zinc</keyword>
<dbReference type="Gene3D" id="1.20.920.10">
    <property type="entry name" value="Bromodomain-like"/>
    <property type="match status" value="1"/>
</dbReference>
<dbReference type="PROSITE" id="PS50812">
    <property type="entry name" value="PWWP"/>
    <property type="match status" value="1"/>
</dbReference>
<feature type="domain" description="MYND-type" evidence="8">
    <location>
        <begin position="583"/>
        <end position="617"/>
    </location>
</feature>
<dbReference type="AlphaFoldDB" id="A0A6P4IXX7"/>
<dbReference type="PROSITE" id="PS01360">
    <property type="entry name" value="ZF_MYND_1"/>
    <property type="match status" value="1"/>
</dbReference>
<evidence type="ECO:0000259" key="7">
    <source>
        <dbReference type="PROSITE" id="PS50812"/>
    </source>
</evidence>
<keyword evidence="2 5" id="KW-0863">Zinc-finger</keyword>
<protein>
    <submittedName>
        <fullName evidence="10">Zinc finger MYND domain-containing protein 11</fullName>
    </submittedName>
</protein>
<name>A0A6P4IXX7_DROKI</name>
<dbReference type="GO" id="GO:0009966">
    <property type="term" value="P:regulation of signal transduction"/>
    <property type="evidence" value="ECO:0007669"/>
    <property type="project" value="TreeGrafter"/>
</dbReference>
<feature type="coiled-coil region" evidence="6">
    <location>
        <begin position="546"/>
        <end position="580"/>
    </location>
</feature>
<dbReference type="InterPro" id="IPR002893">
    <property type="entry name" value="Znf_MYND"/>
</dbReference>
<dbReference type="SUPFAM" id="SSF63748">
    <property type="entry name" value="Tudor/PWWP/MBT"/>
    <property type="match status" value="1"/>
</dbReference>
<dbReference type="RefSeq" id="XP_017027831.1">
    <property type="nucleotide sequence ID" value="XM_017172342.3"/>
</dbReference>
<keyword evidence="4" id="KW-0103">Bromodomain</keyword>
<evidence type="ECO:0000256" key="2">
    <source>
        <dbReference type="ARBA" id="ARBA00022771"/>
    </source>
</evidence>
<evidence type="ECO:0000256" key="5">
    <source>
        <dbReference type="PROSITE-ProRule" id="PRU00134"/>
    </source>
</evidence>
<dbReference type="SUPFAM" id="SSF47370">
    <property type="entry name" value="Bromodomain"/>
    <property type="match status" value="1"/>
</dbReference>
<sequence>MANDFPPCAIRLWMHKLQKGAAQAVGRLENCLLPSMSKETARLSVKIATERGILVTNKDAKVRRPTLKFCQKLSSLPKYSSDPYCYECHLPGDLRKCVSCERCFHEECQRKDPEKPTYLVPSDKDQPYQFPLSVPDQDQNESVEVVAMSPTPQPLLDHNSNIEQESPAPQTPHFVKHESYEWDDDVFYVSEKKGVRQRSQATVKNEEALGSDTDASSELELCTRCRLLKLATIRNPPQLDKKELACLLSKVWGDSHSWMSTDVATYMADNWKNRDIALVKRILFKSDILGLEDIKRNIEAEKYTYLMEFHADLLDLQHNMAVFFGHQAEEYEPTKRLIRDVSHYIQEIRKCVDCFRYSNEENLSKMWFAKPCTQRHELVLAKTAGYPHWPAKVISVYSGNPNKYDVRFFGGDHSRALLAERDIIPIDMDTDLHFKAKNTHGFNDALLELHCHMMLSGYSATLFGFYADPAEAEELIKLALSRCTKSGVSHTPGKRGRPATPAAAKKRKLLNSSSCPSPVPTRVMPRRSVLLRESGGTVNQPENGIYQNLTEQILKAHDDLQRYQSELTAMQQELNVAKLKRWCHHCLQEAAFDCCFAASYCSADCQRRDKRRHQGACKVNQ</sequence>
<evidence type="ECO:0000256" key="4">
    <source>
        <dbReference type="ARBA" id="ARBA00023117"/>
    </source>
</evidence>
<dbReference type="PANTHER" id="PTHR46379">
    <property type="entry name" value="ZINC FINGER MYND DOMAIN-CONTAINING"/>
    <property type="match status" value="1"/>
</dbReference>
<dbReference type="Pfam" id="PF24324">
    <property type="entry name" value="MYND_ZMYND11_ZMYD8"/>
    <property type="match status" value="1"/>
</dbReference>
<keyword evidence="6" id="KW-0175">Coiled coil</keyword>
<dbReference type="GO" id="GO:0003714">
    <property type="term" value="F:transcription corepressor activity"/>
    <property type="evidence" value="ECO:0007669"/>
    <property type="project" value="InterPro"/>
</dbReference>
<proteinExistence type="predicted"/>
<dbReference type="SUPFAM" id="SSF144232">
    <property type="entry name" value="HIT/MYND zinc finger-like"/>
    <property type="match status" value="1"/>
</dbReference>
<dbReference type="PROSITE" id="PS50865">
    <property type="entry name" value="ZF_MYND_2"/>
    <property type="match status" value="1"/>
</dbReference>
<keyword evidence="1" id="KW-0479">Metal-binding</keyword>
<reference evidence="9" key="1">
    <citation type="submission" date="2025-05" db="UniProtKB">
        <authorList>
            <consortium name="RefSeq"/>
        </authorList>
    </citation>
    <scope>NUCLEOTIDE SEQUENCE [LARGE SCALE GENOMIC DNA]</scope>
    <source>
        <strain evidence="9">14028-0561.14</strain>
    </source>
</reference>
<dbReference type="OrthoDB" id="6272564at2759"/>
<dbReference type="GO" id="GO:0005634">
    <property type="term" value="C:nucleus"/>
    <property type="evidence" value="ECO:0007669"/>
    <property type="project" value="TreeGrafter"/>
</dbReference>
<dbReference type="InterPro" id="IPR057053">
    <property type="entry name" value="MYND_ZMYND11_ZMYD8"/>
</dbReference>
<evidence type="ECO:0000259" key="8">
    <source>
        <dbReference type="PROSITE" id="PS50865"/>
    </source>
</evidence>
<keyword evidence="9" id="KW-1185">Reference proteome</keyword>
<evidence type="ECO:0000313" key="10">
    <source>
        <dbReference type="RefSeq" id="XP_017027831.1"/>
    </source>
</evidence>
<evidence type="ECO:0000256" key="1">
    <source>
        <dbReference type="ARBA" id="ARBA00022723"/>
    </source>
</evidence>
<dbReference type="GO" id="GO:0008270">
    <property type="term" value="F:zinc ion binding"/>
    <property type="evidence" value="ECO:0007669"/>
    <property type="project" value="UniProtKB-KW"/>
</dbReference>
<dbReference type="SMART" id="SM00293">
    <property type="entry name" value="PWWP"/>
    <property type="match status" value="1"/>
</dbReference>
<feature type="domain" description="PWWP" evidence="7">
    <location>
        <begin position="375"/>
        <end position="429"/>
    </location>
</feature>
<dbReference type="GeneID" id="108078454"/>
<dbReference type="Gene3D" id="2.30.30.140">
    <property type="match status" value="1"/>
</dbReference>
<dbReference type="InterPro" id="IPR047268">
    <property type="entry name" value="PWWP_BS69"/>
</dbReference>
<dbReference type="GO" id="GO:0034243">
    <property type="term" value="P:regulation of transcription elongation by RNA polymerase II"/>
    <property type="evidence" value="ECO:0007669"/>
    <property type="project" value="InterPro"/>
</dbReference>
<reference evidence="10" key="2">
    <citation type="submission" date="2025-08" db="UniProtKB">
        <authorList>
            <consortium name="RefSeq"/>
        </authorList>
    </citation>
    <scope>IDENTIFICATION</scope>
    <source>
        <strain evidence="10">14028-0561.14</strain>
        <tissue evidence="10">Whole fly</tissue>
    </source>
</reference>
<evidence type="ECO:0000313" key="9">
    <source>
        <dbReference type="Proteomes" id="UP001652661"/>
    </source>
</evidence>
<dbReference type="Proteomes" id="UP001652661">
    <property type="component" value="Chromosome 2R"/>
</dbReference>
<dbReference type="InterPro" id="IPR047269">
    <property type="entry name" value="ZMY11"/>
</dbReference>
<dbReference type="PANTHER" id="PTHR46379:SF1">
    <property type="entry name" value="ZINC FINGER MYND DOMAIN-CONTAINING PROTEIN 11"/>
    <property type="match status" value="1"/>
</dbReference>
<dbReference type="Pfam" id="PF00855">
    <property type="entry name" value="PWWP"/>
    <property type="match status" value="1"/>
</dbReference>
<evidence type="ECO:0000256" key="3">
    <source>
        <dbReference type="ARBA" id="ARBA00022833"/>
    </source>
</evidence>
<accession>A0A6P4IXX7</accession>
<organism evidence="9 10">
    <name type="scientific">Drosophila kikkawai</name>
    <name type="common">Fruit fly</name>
    <dbReference type="NCBI Taxonomy" id="30033"/>
    <lineage>
        <taxon>Eukaryota</taxon>
        <taxon>Metazoa</taxon>
        <taxon>Ecdysozoa</taxon>
        <taxon>Arthropoda</taxon>
        <taxon>Hexapoda</taxon>
        <taxon>Insecta</taxon>
        <taxon>Pterygota</taxon>
        <taxon>Neoptera</taxon>
        <taxon>Endopterygota</taxon>
        <taxon>Diptera</taxon>
        <taxon>Brachycera</taxon>
        <taxon>Muscomorpha</taxon>
        <taxon>Ephydroidea</taxon>
        <taxon>Drosophilidae</taxon>
        <taxon>Drosophila</taxon>
        <taxon>Sophophora</taxon>
    </lineage>
</organism>
<dbReference type="OMA" id="SDKGQPY"/>
<dbReference type="InterPro" id="IPR000313">
    <property type="entry name" value="PWWP_dom"/>
</dbReference>
<dbReference type="InterPro" id="IPR036427">
    <property type="entry name" value="Bromodomain-like_sf"/>
</dbReference>
<evidence type="ECO:0000256" key="6">
    <source>
        <dbReference type="SAM" id="Coils"/>
    </source>
</evidence>
<dbReference type="CDD" id="cd20159">
    <property type="entry name" value="PWWP_BS69"/>
    <property type="match status" value="1"/>
</dbReference>
<gene>
    <name evidence="10" type="primary">LOC108078454</name>
</gene>